<evidence type="ECO:0000259" key="12">
    <source>
        <dbReference type="PROSITE" id="PS51722"/>
    </source>
</evidence>
<dbReference type="InterPro" id="IPR005225">
    <property type="entry name" value="Small_GTP-bd"/>
</dbReference>
<feature type="region of interest" description="Disordered" evidence="11">
    <location>
        <begin position="623"/>
        <end position="644"/>
    </location>
</feature>
<dbReference type="SUPFAM" id="SSF52540">
    <property type="entry name" value="P-loop containing nucleoside triphosphate hydrolases"/>
    <property type="match status" value="1"/>
</dbReference>
<feature type="compositionally biased region" description="Basic and acidic residues" evidence="11">
    <location>
        <begin position="530"/>
        <end position="539"/>
    </location>
</feature>
<protein>
    <recommendedName>
        <fullName evidence="10">Translation initiation factor IF-2, mitochondrial</fullName>
    </recommendedName>
</protein>
<evidence type="ECO:0000256" key="11">
    <source>
        <dbReference type="SAM" id="MobiDB-lite"/>
    </source>
</evidence>
<dbReference type="GO" id="GO:0005525">
    <property type="term" value="F:GTP binding"/>
    <property type="evidence" value="ECO:0007669"/>
    <property type="project" value="UniProtKB-KW"/>
</dbReference>
<feature type="region of interest" description="Disordered" evidence="11">
    <location>
        <begin position="144"/>
        <end position="251"/>
    </location>
</feature>
<dbReference type="InterPro" id="IPR009000">
    <property type="entry name" value="Transl_B-barrel_sf"/>
</dbReference>
<dbReference type="InterPro" id="IPR008948">
    <property type="entry name" value="L-Aspartase-like"/>
</dbReference>
<evidence type="ECO:0000313" key="13">
    <source>
        <dbReference type="EMBL" id="KIN01079.1"/>
    </source>
</evidence>
<keyword evidence="14" id="KW-1185">Reference proteome</keyword>
<dbReference type="EMBL" id="KN832876">
    <property type="protein sequence ID" value="KIN01079.1"/>
    <property type="molecule type" value="Genomic_DNA"/>
</dbReference>
<feature type="region of interest" description="Disordered" evidence="11">
    <location>
        <begin position="330"/>
        <end position="453"/>
    </location>
</feature>
<feature type="domain" description="Tr-type G" evidence="12">
    <location>
        <begin position="640"/>
        <end position="808"/>
    </location>
</feature>
<keyword evidence="7" id="KW-0496">Mitochondrion</keyword>
<dbReference type="AlphaFoldDB" id="A0A0C3CPW0"/>
<organism evidence="13 14">
    <name type="scientific">Oidiodendron maius (strain Zn)</name>
    <dbReference type="NCBI Taxonomy" id="913774"/>
    <lineage>
        <taxon>Eukaryota</taxon>
        <taxon>Fungi</taxon>
        <taxon>Dikarya</taxon>
        <taxon>Ascomycota</taxon>
        <taxon>Pezizomycotina</taxon>
        <taxon>Leotiomycetes</taxon>
        <taxon>Leotiomycetes incertae sedis</taxon>
        <taxon>Myxotrichaceae</taxon>
        <taxon>Oidiodendron</taxon>
    </lineage>
</organism>
<dbReference type="Gene3D" id="2.40.30.10">
    <property type="entry name" value="Translation factors"/>
    <property type="match status" value="2"/>
</dbReference>
<dbReference type="InterPro" id="IPR015760">
    <property type="entry name" value="TIF_IF2"/>
</dbReference>
<keyword evidence="4" id="KW-0547">Nucleotide-binding</keyword>
<dbReference type="InterPro" id="IPR023115">
    <property type="entry name" value="TIF_IF2_dom3"/>
</dbReference>
<dbReference type="GO" id="GO:0003924">
    <property type="term" value="F:GTPase activity"/>
    <property type="evidence" value="ECO:0007669"/>
    <property type="project" value="InterPro"/>
</dbReference>
<dbReference type="Proteomes" id="UP000054321">
    <property type="component" value="Unassembled WGS sequence"/>
</dbReference>
<comment type="similarity">
    <text evidence="2">Belongs to the TRAFAC class translation factor GTPase superfamily. Classic translation factor GTPase family. IF-2 subfamily.</text>
</comment>
<dbReference type="FunFam" id="2.40.30.10:FF:000008">
    <property type="entry name" value="Translation initiation factor IF-2"/>
    <property type="match status" value="1"/>
</dbReference>
<dbReference type="PANTHER" id="PTHR43381">
    <property type="entry name" value="TRANSLATION INITIATION FACTOR IF-2-RELATED"/>
    <property type="match status" value="1"/>
</dbReference>
<dbReference type="Pfam" id="PF11987">
    <property type="entry name" value="IF-2"/>
    <property type="match status" value="1"/>
</dbReference>
<dbReference type="Pfam" id="PF00009">
    <property type="entry name" value="GTP_EFTU"/>
    <property type="match status" value="1"/>
</dbReference>
<gene>
    <name evidence="13" type="ORF">OIDMADRAFT_179938</name>
</gene>
<evidence type="ECO:0000256" key="5">
    <source>
        <dbReference type="ARBA" id="ARBA00022917"/>
    </source>
</evidence>
<dbReference type="FunFam" id="2.40.30.10:FF:000007">
    <property type="entry name" value="Translation initiation factor IF-2"/>
    <property type="match status" value="1"/>
</dbReference>
<evidence type="ECO:0000256" key="9">
    <source>
        <dbReference type="ARBA" id="ARBA00025162"/>
    </source>
</evidence>
<dbReference type="InParanoid" id="A0A0C3CPW0"/>
<dbReference type="SUPFAM" id="SSF50447">
    <property type="entry name" value="Translation proteins"/>
    <property type="match status" value="2"/>
</dbReference>
<dbReference type="InterPro" id="IPR044145">
    <property type="entry name" value="IF2_II"/>
</dbReference>
<dbReference type="CDD" id="cd01887">
    <property type="entry name" value="IF2_eIF5B"/>
    <property type="match status" value="1"/>
</dbReference>
<reference evidence="13 14" key="1">
    <citation type="submission" date="2014-04" db="EMBL/GenBank/DDBJ databases">
        <authorList>
            <consortium name="DOE Joint Genome Institute"/>
            <person name="Kuo A."/>
            <person name="Martino E."/>
            <person name="Perotto S."/>
            <person name="Kohler A."/>
            <person name="Nagy L.G."/>
            <person name="Floudas D."/>
            <person name="Copeland A."/>
            <person name="Barry K.W."/>
            <person name="Cichocki N."/>
            <person name="Veneault-Fourrey C."/>
            <person name="LaButti K."/>
            <person name="Lindquist E.A."/>
            <person name="Lipzen A."/>
            <person name="Lundell T."/>
            <person name="Morin E."/>
            <person name="Murat C."/>
            <person name="Sun H."/>
            <person name="Tunlid A."/>
            <person name="Henrissat B."/>
            <person name="Grigoriev I.V."/>
            <person name="Hibbett D.S."/>
            <person name="Martin F."/>
            <person name="Nordberg H.P."/>
            <person name="Cantor M.N."/>
            <person name="Hua S.X."/>
        </authorList>
    </citation>
    <scope>NUCLEOTIDE SEQUENCE [LARGE SCALE GENOMIC DNA]</scope>
    <source>
        <strain evidence="13 14">Zn</strain>
    </source>
</reference>
<dbReference type="Gene3D" id="3.40.50.10050">
    <property type="entry name" value="Translation initiation factor IF- 2, domain 3"/>
    <property type="match status" value="1"/>
</dbReference>
<dbReference type="InterPro" id="IPR024083">
    <property type="entry name" value="Fumarase/histidase_N"/>
</dbReference>
<dbReference type="GO" id="GO:0005739">
    <property type="term" value="C:mitochondrion"/>
    <property type="evidence" value="ECO:0007669"/>
    <property type="project" value="UniProtKB-SubCell"/>
</dbReference>
<dbReference type="InterPro" id="IPR006847">
    <property type="entry name" value="IF2_N"/>
</dbReference>
<feature type="compositionally biased region" description="Basic and acidic residues" evidence="11">
    <location>
        <begin position="623"/>
        <end position="632"/>
    </location>
</feature>
<dbReference type="PROSITE" id="PS01176">
    <property type="entry name" value="IF2"/>
    <property type="match status" value="1"/>
</dbReference>
<dbReference type="STRING" id="913774.A0A0C3CPW0"/>
<evidence type="ECO:0000256" key="7">
    <source>
        <dbReference type="ARBA" id="ARBA00023128"/>
    </source>
</evidence>
<dbReference type="PROSITE" id="PS51722">
    <property type="entry name" value="G_TR_2"/>
    <property type="match status" value="1"/>
</dbReference>
<evidence type="ECO:0000256" key="6">
    <source>
        <dbReference type="ARBA" id="ARBA00022946"/>
    </source>
</evidence>
<feature type="region of interest" description="Disordered" evidence="11">
    <location>
        <begin position="485"/>
        <end position="554"/>
    </location>
</feature>
<dbReference type="SUPFAM" id="SSF48557">
    <property type="entry name" value="L-aspartase-like"/>
    <property type="match status" value="1"/>
</dbReference>
<feature type="region of interest" description="Disordered" evidence="11">
    <location>
        <begin position="269"/>
        <end position="289"/>
    </location>
</feature>
<dbReference type="CDD" id="cd03692">
    <property type="entry name" value="mtIF2_IVc"/>
    <property type="match status" value="1"/>
</dbReference>
<dbReference type="Gene3D" id="1.10.275.10">
    <property type="entry name" value="Fumarase/aspartase (N-terminal domain)"/>
    <property type="match status" value="1"/>
</dbReference>
<feature type="compositionally biased region" description="Polar residues" evidence="11">
    <location>
        <begin position="405"/>
        <end position="419"/>
    </location>
</feature>
<dbReference type="Pfam" id="PF22042">
    <property type="entry name" value="EF-G_D2"/>
    <property type="match status" value="1"/>
</dbReference>
<dbReference type="Pfam" id="PF04760">
    <property type="entry name" value="IF2_N"/>
    <property type="match status" value="1"/>
</dbReference>
<dbReference type="FunCoup" id="A0A0C3CPW0">
    <property type="interactions" value="517"/>
</dbReference>
<dbReference type="Gene3D" id="3.40.50.300">
    <property type="entry name" value="P-loop containing nucleotide triphosphate hydrolases"/>
    <property type="match status" value="1"/>
</dbReference>
<reference evidence="14" key="2">
    <citation type="submission" date="2015-01" db="EMBL/GenBank/DDBJ databases">
        <title>Evolutionary Origins and Diversification of the Mycorrhizal Mutualists.</title>
        <authorList>
            <consortium name="DOE Joint Genome Institute"/>
            <consortium name="Mycorrhizal Genomics Consortium"/>
            <person name="Kohler A."/>
            <person name="Kuo A."/>
            <person name="Nagy L.G."/>
            <person name="Floudas D."/>
            <person name="Copeland A."/>
            <person name="Barry K.W."/>
            <person name="Cichocki N."/>
            <person name="Veneault-Fourrey C."/>
            <person name="LaButti K."/>
            <person name="Lindquist E.A."/>
            <person name="Lipzen A."/>
            <person name="Lundell T."/>
            <person name="Morin E."/>
            <person name="Murat C."/>
            <person name="Riley R."/>
            <person name="Ohm R."/>
            <person name="Sun H."/>
            <person name="Tunlid A."/>
            <person name="Henrissat B."/>
            <person name="Grigoriev I.V."/>
            <person name="Hibbett D.S."/>
            <person name="Martin F."/>
        </authorList>
    </citation>
    <scope>NUCLEOTIDE SEQUENCE [LARGE SCALE GENOMIC DNA]</scope>
    <source>
        <strain evidence="14">Zn</strain>
    </source>
</reference>
<comment type="subcellular location">
    <subcellularLocation>
        <location evidence="1">Mitochondrion</location>
    </subcellularLocation>
</comment>
<evidence type="ECO:0000256" key="2">
    <source>
        <dbReference type="ARBA" id="ARBA00007733"/>
    </source>
</evidence>
<dbReference type="GO" id="GO:0003743">
    <property type="term" value="F:translation initiation factor activity"/>
    <property type="evidence" value="ECO:0007669"/>
    <property type="project" value="UniProtKB-KW"/>
</dbReference>
<comment type="function">
    <text evidence="9">One of the essential components for the initiation of protein synthesis. Protects formylmethionyl-tRNA from spontaneous hydrolysis and promotes its binding to the 30S ribosomal subunits. Also involved in the hydrolysis of GTP during the formation of the 70S ribosomal complex.</text>
</comment>
<keyword evidence="5" id="KW-0648">Protein biosynthesis</keyword>
<keyword evidence="8" id="KW-0342">GTP-binding</keyword>
<evidence type="ECO:0000313" key="14">
    <source>
        <dbReference type="Proteomes" id="UP000054321"/>
    </source>
</evidence>
<evidence type="ECO:0000256" key="8">
    <source>
        <dbReference type="ARBA" id="ARBA00023134"/>
    </source>
</evidence>
<dbReference type="SUPFAM" id="SSF52156">
    <property type="entry name" value="Initiation factor IF2/eIF5b, domain 3"/>
    <property type="match status" value="1"/>
</dbReference>
<dbReference type="InterPro" id="IPR000795">
    <property type="entry name" value="T_Tr_GTP-bd_dom"/>
</dbReference>
<feature type="compositionally biased region" description="Polar residues" evidence="11">
    <location>
        <begin position="195"/>
        <end position="208"/>
    </location>
</feature>
<dbReference type="NCBIfam" id="TIGR00231">
    <property type="entry name" value="small_GTP"/>
    <property type="match status" value="1"/>
</dbReference>
<evidence type="ECO:0000256" key="10">
    <source>
        <dbReference type="ARBA" id="ARBA00044200"/>
    </source>
</evidence>
<feature type="compositionally biased region" description="Basic and acidic residues" evidence="11">
    <location>
        <begin position="361"/>
        <end position="385"/>
    </location>
</feature>
<name>A0A0C3CPW0_OIDMZ</name>
<dbReference type="InterPro" id="IPR036925">
    <property type="entry name" value="TIF_IF2_dom3_sf"/>
</dbReference>
<feature type="compositionally biased region" description="Basic and acidic residues" evidence="11">
    <location>
        <begin position="928"/>
        <end position="942"/>
    </location>
</feature>
<dbReference type="FunFam" id="3.40.50.300:FF:000019">
    <property type="entry name" value="Translation initiation factor IF-2"/>
    <property type="match status" value="1"/>
</dbReference>
<proteinExistence type="inferred from homology"/>
<feature type="compositionally biased region" description="Polar residues" evidence="11">
    <location>
        <begin position="148"/>
        <end position="162"/>
    </location>
</feature>
<evidence type="ECO:0000256" key="1">
    <source>
        <dbReference type="ARBA" id="ARBA00004173"/>
    </source>
</evidence>
<dbReference type="CDD" id="cd03702">
    <property type="entry name" value="IF2_mtIF2_II"/>
    <property type="match status" value="1"/>
</dbReference>
<evidence type="ECO:0000256" key="4">
    <source>
        <dbReference type="ARBA" id="ARBA00022741"/>
    </source>
</evidence>
<dbReference type="InterPro" id="IPR000178">
    <property type="entry name" value="TF_IF2_bacterial-like"/>
</dbReference>
<dbReference type="NCBIfam" id="TIGR00487">
    <property type="entry name" value="IF-2"/>
    <property type="match status" value="1"/>
</dbReference>
<keyword evidence="6" id="KW-0809">Transit peptide</keyword>
<dbReference type="InterPro" id="IPR027417">
    <property type="entry name" value="P-loop_NTPase"/>
</dbReference>
<evidence type="ECO:0000256" key="3">
    <source>
        <dbReference type="ARBA" id="ARBA00022540"/>
    </source>
</evidence>
<accession>A0A0C3CPW0</accession>
<dbReference type="FunFam" id="3.40.50.10050:FF:000001">
    <property type="entry name" value="Translation initiation factor IF-2"/>
    <property type="match status" value="1"/>
</dbReference>
<feature type="region of interest" description="Disordered" evidence="11">
    <location>
        <begin position="928"/>
        <end position="947"/>
    </location>
</feature>
<feature type="compositionally biased region" description="Polar residues" evidence="11">
    <location>
        <begin position="226"/>
        <end position="242"/>
    </location>
</feature>
<dbReference type="InterPro" id="IPR053905">
    <property type="entry name" value="EF-G-like_DII"/>
</dbReference>
<dbReference type="OrthoDB" id="361630at2759"/>
<keyword evidence="3" id="KW-0396">Initiation factor</keyword>
<dbReference type="HAMAP" id="MF_00100_B">
    <property type="entry name" value="IF_2_B"/>
    <property type="match status" value="1"/>
</dbReference>
<dbReference type="PANTHER" id="PTHR43381:SF20">
    <property type="entry name" value="TRANSLATION INITIATION FACTOR IF-2, MITOCHONDRIAL"/>
    <property type="match status" value="1"/>
</dbReference>
<sequence>MKNSAGSSSFDTYQTSLTVRYCSAEMSQLFSQCSRHSRCRKLWLYLAESERELGIETITPIALEQMRNHLAVSDADFEVVQVEEKKRRHDVMAHVHAFGVVACAKDLRGYSPSGSVEGSRGAEPSSSSICAFCAHRLQVGPAARSQRRFLQSSQPLRESSATGAAPRREDVDPSNSKNSRPVPSFGRTGGLVRGSTASWGRPTSTNGAAAQAGFTGSWGRSRQEGGDTQTSNASSDELNGSAANAEDLLPHEKRARELMLERNKIETAREVNIRGGGPESTRAGRPVPMSEADRLALARSAIEKRKAQELDLQRREREVARRRDNIPSRHFMLGNMPRRLGPIPERDHHVPQWNHLRRKKEPGAREVPDSARIRFIEGREQREASAKSGLYTPLKSRSVFEPRGDNTTSRTQTPASLESKSAPEPRTADISSQNKVSTPLEAEDTKDISANAPIRMYRPQIDTSAPDVVPKQSLVESVEIVEEFGERQKRQPARFNPPKPAYSAAPKGKDRDKARRRQQFVEEDEEEDDFARREAERRAVEKKRRKEEKAARKAAAPMPILLPEYISISNLAVALKMRYEDFAERLEELGYEDTNHDYILNAEDAGLIAMEFNYEAIIDRSESEDLKAREPAEDPSSLPPRPPVVTIMGHVDHGKTTLLDWLRKSSVAATEHGGITQHIGAFSVPMPSGKTITFLDTPGHAAFLSMRQRGANVTDIVILVVAADDSVKPQTIEAINHAKGAQVPIIVAINKIDKPEVNIDRVKQDLARHGVEIEDYGGDTQVVCVSGKTGQGMAELEEAAITLSEILDMRAETDGPAEGWVLEASIKSMGKVATVLVRRGTVRPGDFIVAGNTWARIRCLRNEAGVEIEEAGPGTPVEIDGWREQPVAGDEVLQAPDEGKAKSVVDYRLEKIERDKMAEDMEAVNISRKAEQEKREEKKDAARLAALPEEAGEKGLLPKAETPSGAKPIYFIVKGDVSGSVEAVIDSIAHVGNKEVEPHVLRSGVGQLSEFDVEHAAAAKGHLINFNTPVDPHIARLAEQSKVSILNHNIIYRLVDDVKAELSKHLPPLITQRVTGEAEIAQVFTIKLKKRQMKNIAGCKVRNGTISHNSKVRVMRDDEKVFDGLLSSLKNVKKDVLEMKKGSECGIGFEEWTDFEVGDLVQSYEEKEEKRYL</sequence>
<dbReference type="HOGENOM" id="CLU_006301_8_0_1"/>